<proteinExistence type="predicted"/>
<name>A0ABR1H4Y1_9HYPO</name>
<dbReference type="Proteomes" id="UP001498476">
    <property type="component" value="Unassembled WGS sequence"/>
</dbReference>
<organism evidence="1 2">
    <name type="scientific">Neonectria punicea</name>
    <dbReference type="NCBI Taxonomy" id="979145"/>
    <lineage>
        <taxon>Eukaryota</taxon>
        <taxon>Fungi</taxon>
        <taxon>Dikarya</taxon>
        <taxon>Ascomycota</taxon>
        <taxon>Pezizomycotina</taxon>
        <taxon>Sordariomycetes</taxon>
        <taxon>Hypocreomycetidae</taxon>
        <taxon>Hypocreales</taxon>
        <taxon>Nectriaceae</taxon>
        <taxon>Neonectria</taxon>
    </lineage>
</organism>
<evidence type="ECO:0000313" key="1">
    <source>
        <dbReference type="EMBL" id="KAK7416158.1"/>
    </source>
</evidence>
<evidence type="ECO:0000313" key="2">
    <source>
        <dbReference type="Proteomes" id="UP001498476"/>
    </source>
</evidence>
<keyword evidence="2" id="KW-1185">Reference proteome</keyword>
<gene>
    <name evidence="1" type="ORF">QQX98_005355</name>
</gene>
<protein>
    <submittedName>
        <fullName evidence="1">Uncharacterized protein</fullName>
    </submittedName>
</protein>
<comment type="caution">
    <text evidence="1">The sequence shown here is derived from an EMBL/GenBank/DDBJ whole genome shotgun (WGS) entry which is preliminary data.</text>
</comment>
<accession>A0ABR1H4Y1</accession>
<reference evidence="1 2" key="1">
    <citation type="journal article" date="2025" name="Microbiol. Resour. Announc.">
        <title>Draft genome sequences for Neonectria magnoliae and Neonectria punicea, canker pathogens of Liriodendron tulipifera and Acer saccharum in West Virginia.</title>
        <authorList>
            <person name="Petronek H.M."/>
            <person name="Kasson M.T."/>
            <person name="Metheny A.M."/>
            <person name="Stauder C.M."/>
            <person name="Lovett B."/>
            <person name="Lynch S.C."/>
            <person name="Garnas J.R."/>
            <person name="Kasson L.R."/>
            <person name="Stajich J.E."/>
        </authorList>
    </citation>
    <scope>NUCLEOTIDE SEQUENCE [LARGE SCALE GENOMIC DNA]</scope>
    <source>
        <strain evidence="1 2">NRRL 64653</strain>
    </source>
</reference>
<sequence length="374" mass="42274">MPNPQTPGAEIGNLTIFKDPTGVMTVQRGRSPARYSQVIPDDKRVEAIAAGIHVALALLESPAGKSRLLRTATKILENRINRGDPHVYNDRLERLRYWVDQFLHEMGSDFPNVYLTNTVWGEAKMRKWEWGRDIRRYNAKAAGILQINKMLVDNMVAVGHKALTYKTTSEEGYRNSMLNWETYIFQFGISIAHEIVHFLAGFLTGTPFPDTPPAVTYAGFGDDVTGESGCHWEGYWLGGIVDFYEDSRDPLGSLQAGVPVLSYTYIGNNRQETIRWVRISQDYIRRFVDMRFDASCFPAQPASGAPAMDPRVLRQRYGRNMADFRAGYLPRGTALRAHAQAFYEILHRVSFGFTAIVSKAQLGNRCCDLYQSGR</sequence>
<dbReference type="EMBL" id="JAZAVJ010000072">
    <property type="protein sequence ID" value="KAK7416158.1"/>
    <property type="molecule type" value="Genomic_DNA"/>
</dbReference>